<keyword evidence="1" id="KW-0472">Membrane</keyword>
<dbReference type="Proteomes" id="UP000321204">
    <property type="component" value="Chromosome"/>
</dbReference>
<keyword evidence="1" id="KW-0812">Transmembrane</keyword>
<reference evidence="3 4" key="1">
    <citation type="journal article" date="2015" name="Int. J. Syst. Evol. Microbiol.">
        <title>Flavisolibacter ginsenosidimutans sp. nov., with ginsenoside-converting activity isolated from soil used for cultivating ginseng.</title>
        <authorList>
            <person name="Zhao Y."/>
            <person name="Liu Q."/>
            <person name="Kang M.S."/>
            <person name="Jin F."/>
            <person name="Yu H."/>
            <person name="Im W.T."/>
        </authorList>
    </citation>
    <scope>NUCLEOTIDE SEQUENCE [LARGE SCALE GENOMIC DNA]</scope>
    <source>
        <strain evidence="3 4">Gsoil 636</strain>
    </source>
</reference>
<evidence type="ECO:0000313" key="4">
    <source>
        <dbReference type="Proteomes" id="UP000321204"/>
    </source>
</evidence>
<gene>
    <name evidence="3" type="ORF">FSB75_11235</name>
</gene>
<proteinExistence type="predicted"/>
<keyword evidence="4" id="KW-1185">Reference proteome</keyword>
<dbReference type="KEGG" id="fgg:FSB75_11235"/>
<protein>
    <recommendedName>
        <fullName evidence="5">CcmD family protein</fullName>
    </recommendedName>
</protein>
<keyword evidence="1" id="KW-1133">Transmembrane helix</keyword>
<dbReference type="EMBL" id="CP042433">
    <property type="protein sequence ID" value="QEC56442.1"/>
    <property type="molecule type" value="Genomic_DNA"/>
</dbReference>
<organism evidence="3 4">
    <name type="scientific">Flavisolibacter ginsenosidimutans</name>
    <dbReference type="NCBI Taxonomy" id="661481"/>
    <lineage>
        <taxon>Bacteria</taxon>
        <taxon>Pseudomonadati</taxon>
        <taxon>Bacteroidota</taxon>
        <taxon>Chitinophagia</taxon>
        <taxon>Chitinophagales</taxon>
        <taxon>Chitinophagaceae</taxon>
        <taxon>Flavisolibacter</taxon>
    </lineage>
</organism>
<sequence length="73" mass="7732">MKRIYFLVLAALVNAAAFAQDGGTTNVDVNVKGGGFPWLWVIGGLVFVILLVALLSGSGGTDRVIQKKTIIKE</sequence>
<dbReference type="RefSeq" id="WP_146787156.1">
    <property type="nucleotide sequence ID" value="NZ_BAABIO010000001.1"/>
</dbReference>
<feature type="chain" id="PRO_5022966910" description="CcmD family protein" evidence="2">
    <location>
        <begin position="20"/>
        <end position="73"/>
    </location>
</feature>
<evidence type="ECO:0000313" key="3">
    <source>
        <dbReference type="EMBL" id="QEC56442.1"/>
    </source>
</evidence>
<evidence type="ECO:0000256" key="2">
    <source>
        <dbReference type="SAM" id="SignalP"/>
    </source>
</evidence>
<feature type="transmembrane region" description="Helical" evidence="1">
    <location>
        <begin position="35"/>
        <end position="57"/>
    </location>
</feature>
<evidence type="ECO:0008006" key="5">
    <source>
        <dbReference type="Google" id="ProtNLM"/>
    </source>
</evidence>
<dbReference type="AlphaFoldDB" id="A0A5B8UJ66"/>
<evidence type="ECO:0000256" key="1">
    <source>
        <dbReference type="SAM" id="Phobius"/>
    </source>
</evidence>
<accession>A0A5B8UJ66</accession>
<keyword evidence="2" id="KW-0732">Signal</keyword>
<feature type="signal peptide" evidence="2">
    <location>
        <begin position="1"/>
        <end position="19"/>
    </location>
</feature>
<name>A0A5B8UJ66_9BACT</name>